<dbReference type="RefSeq" id="WP_170192481.1">
    <property type="nucleotide sequence ID" value="NZ_JABBNB010000001.1"/>
</dbReference>
<organism evidence="1 2">
    <name type="scientific">Gordonia asplenii</name>
    <dbReference type="NCBI Taxonomy" id="2725283"/>
    <lineage>
        <taxon>Bacteria</taxon>
        <taxon>Bacillati</taxon>
        <taxon>Actinomycetota</taxon>
        <taxon>Actinomycetes</taxon>
        <taxon>Mycobacteriales</taxon>
        <taxon>Gordoniaceae</taxon>
        <taxon>Gordonia</taxon>
    </lineage>
</organism>
<sequence>MTSVVAGRRRPYACAWCGATIVDSERGRRRKYCKQSCRQRAYEQRTLTEGTSIPADAMILAPDELESFRDRLFELRCAAEDLATAVAEGAGSDEVTRLCDDVVTRATQAERFR</sequence>
<dbReference type="AlphaFoldDB" id="A0A848KMW7"/>
<dbReference type="Proteomes" id="UP000550729">
    <property type="component" value="Unassembled WGS sequence"/>
</dbReference>
<evidence type="ECO:0000313" key="1">
    <source>
        <dbReference type="EMBL" id="NMO00016.1"/>
    </source>
</evidence>
<reference evidence="1 2" key="1">
    <citation type="submission" date="2020-04" db="EMBL/GenBank/DDBJ databases">
        <title>Gordonia sp. nov. TBRC 11910.</title>
        <authorList>
            <person name="Suriyachadkun C."/>
        </authorList>
    </citation>
    <scope>NUCLEOTIDE SEQUENCE [LARGE SCALE GENOMIC DNA]</scope>
    <source>
        <strain evidence="1 2">TBRC 11910</strain>
    </source>
</reference>
<protein>
    <submittedName>
        <fullName evidence="1">Uncharacterized protein</fullName>
    </submittedName>
</protein>
<keyword evidence="2" id="KW-1185">Reference proteome</keyword>
<evidence type="ECO:0000313" key="2">
    <source>
        <dbReference type="Proteomes" id="UP000550729"/>
    </source>
</evidence>
<comment type="caution">
    <text evidence="1">The sequence shown here is derived from an EMBL/GenBank/DDBJ whole genome shotgun (WGS) entry which is preliminary data.</text>
</comment>
<accession>A0A848KMW7</accession>
<proteinExistence type="predicted"/>
<dbReference type="EMBL" id="JABBNB010000001">
    <property type="protein sequence ID" value="NMO00016.1"/>
    <property type="molecule type" value="Genomic_DNA"/>
</dbReference>
<gene>
    <name evidence="1" type="ORF">HH308_02170</name>
</gene>
<name>A0A848KMW7_9ACTN</name>